<dbReference type="AlphaFoldDB" id="A0A544TPP6"/>
<dbReference type="RefSeq" id="WP_142642915.1">
    <property type="nucleotide sequence ID" value="NZ_VDGI01000013.1"/>
</dbReference>
<evidence type="ECO:0000313" key="2">
    <source>
        <dbReference type="EMBL" id="TQR19437.1"/>
    </source>
</evidence>
<dbReference type="SUPFAM" id="SSF53474">
    <property type="entry name" value="alpha/beta-Hydrolases"/>
    <property type="match status" value="1"/>
</dbReference>
<keyword evidence="2" id="KW-0378">Hydrolase</keyword>
<comment type="caution">
    <text evidence="2">The sequence shown here is derived from an EMBL/GenBank/DDBJ whole genome shotgun (WGS) entry which is preliminary data.</text>
</comment>
<protein>
    <submittedName>
        <fullName evidence="2">Alpha/beta hydrolase</fullName>
    </submittedName>
</protein>
<accession>A0A544TPP6</accession>
<dbReference type="EMBL" id="VDGI01000013">
    <property type="protein sequence ID" value="TQR19437.1"/>
    <property type="molecule type" value="Genomic_DNA"/>
</dbReference>
<organism evidence="2 3">
    <name type="scientific">Psychrobacillus vulpis</name>
    <dbReference type="NCBI Taxonomy" id="2325572"/>
    <lineage>
        <taxon>Bacteria</taxon>
        <taxon>Bacillati</taxon>
        <taxon>Bacillota</taxon>
        <taxon>Bacilli</taxon>
        <taxon>Bacillales</taxon>
        <taxon>Bacillaceae</taxon>
        <taxon>Psychrobacillus</taxon>
    </lineage>
</organism>
<evidence type="ECO:0000259" key="1">
    <source>
        <dbReference type="Pfam" id="PF00561"/>
    </source>
</evidence>
<dbReference type="OrthoDB" id="59888at2"/>
<evidence type="ECO:0000313" key="3">
    <source>
        <dbReference type="Proteomes" id="UP000316626"/>
    </source>
</evidence>
<dbReference type="Proteomes" id="UP000316626">
    <property type="component" value="Unassembled WGS sequence"/>
</dbReference>
<dbReference type="GO" id="GO:0016787">
    <property type="term" value="F:hydrolase activity"/>
    <property type="evidence" value="ECO:0007669"/>
    <property type="project" value="UniProtKB-KW"/>
</dbReference>
<sequence length="263" mass="29403">MKIVKSIMETSKGRLQYNLSGNGKPNIVLINGGSGPIEGWMKILPEISKSSSVFSYNRFGVTGSDKPKESQDGITIVRVLREALSIVGFEPPFLLVGHSLGGLYANLYARLYPNEVAGIVFLESSHPNDISLNEYQGKTVKAINKMFRMFDSLSSHKQFNEVNFVKQTVDKIQQIDTFPEIPLFVITGGRESRMVPEDVRKKRIENQLELLSLSSNSKHIIARNSGHFPQLSEPTIVIETIKDCAKQIKQTHRSSTFMLKGAF</sequence>
<name>A0A544TPP6_9BACI</name>
<feature type="domain" description="AB hydrolase-1" evidence="1">
    <location>
        <begin position="25"/>
        <end position="151"/>
    </location>
</feature>
<dbReference type="Gene3D" id="3.40.50.1820">
    <property type="entry name" value="alpha/beta hydrolase"/>
    <property type="match status" value="1"/>
</dbReference>
<keyword evidence="3" id="KW-1185">Reference proteome</keyword>
<dbReference type="Pfam" id="PF00561">
    <property type="entry name" value="Abhydrolase_1"/>
    <property type="match status" value="1"/>
</dbReference>
<dbReference type="PANTHER" id="PTHR43798:SF33">
    <property type="entry name" value="HYDROLASE, PUTATIVE (AFU_ORTHOLOGUE AFUA_2G14860)-RELATED"/>
    <property type="match status" value="1"/>
</dbReference>
<reference evidence="2 3" key="1">
    <citation type="submission" date="2019-06" db="EMBL/GenBank/DDBJ databases">
        <title>Psychrobacillus vulpis sp. nov., a new species isolated from feces of a red fox that inhabits in The Tablas de Daimiel Natural Park, Albacete, Spain.</title>
        <authorList>
            <person name="Rodriguez M."/>
            <person name="Reina J.C."/>
            <person name="Bejar V."/>
            <person name="Llamas I."/>
        </authorList>
    </citation>
    <scope>NUCLEOTIDE SEQUENCE [LARGE SCALE GENOMIC DNA]</scope>
    <source>
        <strain evidence="2 3">Z8</strain>
    </source>
</reference>
<dbReference type="GO" id="GO:0016020">
    <property type="term" value="C:membrane"/>
    <property type="evidence" value="ECO:0007669"/>
    <property type="project" value="TreeGrafter"/>
</dbReference>
<dbReference type="InterPro" id="IPR050266">
    <property type="entry name" value="AB_hydrolase_sf"/>
</dbReference>
<proteinExistence type="predicted"/>
<dbReference type="InterPro" id="IPR029058">
    <property type="entry name" value="AB_hydrolase_fold"/>
</dbReference>
<gene>
    <name evidence="2" type="ORF">FG384_12360</name>
</gene>
<dbReference type="InterPro" id="IPR000073">
    <property type="entry name" value="AB_hydrolase_1"/>
</dbReference>
<dbReference type="PANTHER" id="PTHR43798">
    <property type="entry name" value="MONOACYLGLYCEROL LIPASE"/>
    <property type="match status" value="1"/>
</dbReference>